<evidence type="ECO:0000313" key="3">
    <source>
        <dbReference type="Proteomes" id="UP000242015"/>
    </source>
</evidence>
<gene>
    <name evidence="2" type="ORF">B9Q04_18410</name>
</gene>
<organism evidence="2 3">
    <name type="scientific">Candidatus Marsarchaeota G2 archaeon BE_D</name>
    <dbReference type="NCBI Taxonomy" id="1978158"/>
    <lineage>
        <taxon>Archaea</taxon>
        <taxon>Candidatus Marsarchaeota</taxon>
        <taxon>Candidatus Marsarchaeota group 2</taxon>
    </lineage>
</organism>
<dbReference type="EMBL" id="NEXF01000636">
    <property type="protein sequence ID" value="PSO05988.1"/>
    <property type="molecule type" value="Genomic_DNA"/>
</dbReference>
<sequence>MAEASSRAAACRKHGCRRTHSGQATALLALILALTLLALLTLNVAVNNQRSYALSQTEYSARQEEELAHQAIQAYLQINVNT</sequence>
<dbReference type="AlphaFoldDB" id="A0A2R6C584"/>
<protein>
    <submittedName>
        <fullName evidence="2">Uncharacterized protein</fullName>
    </submittedName>
</protein>
<feature type="non-terminal residue" evidence="2">
    <location>
        <position position="82"/>
    </location>
</feature>
<evidence type="ECO:0000256" key="1">
    <source>
        <dbReference type="SAM" id="Phobius"/>
    </source>
</evidence>
<feature type="transmembrane region" description="Helical" evidence="1">
    <location>
        <begin position="27"/>
        <end position="46"/>
    </location>
</feature>
<proteinExistence type="predicted"/>
<evidence type="ECO:0000313" key="2">
    <source>
        <dbReference type="EMBL" id="PSO05988.1"/>
    </source>
</evidence>
<name>A0A2R6C584_9ARCH</name>
<accession>A0A2R6C584</accession>
<reference evidence="2 3" key="1">
    <citation type="submission" date="2017-04" db="EMBL/GenBank/DDBJ databases">
        <title>Novel microbial lineages endemic to geothermal iron-oxide mats fill important gaps in the evolutionary history of Archaea.</title>
        <authorList>
            <person name="Jay Z.J."/>
            <person name="Beam J.P."/>
            <person name="Dlakic M."/>
            <person name="Rusch D.B."/>
            <person name="Kozubal M.A."/>
            <person name="Inskeep W.P."/>
        </authorList>
    </citation>
    <scope>NUCLEOTIDE SEQUENCE [LARGE SCALE GENOMIC DNA]</scope>
    <source>
        <strain evidence="2">BE_D</strain>
    </source>
</reference>
<keyword evidence="1" id="KW-0812">Transmembrane</keyword>
<keyword evidence="1" id="KW-1133">Transmembrane helix</keyword>
<keyword evidence="1" id="KW-0472">Membrane</keyword>
<dbReference type="Proteomes" id="UP000242015">
    <property type="component" value="Unassembled WGS sequence"/>
</dbReference>
<comment type="caution">
    <text evidence="2">The sequence shown here is derived from an EMBL/GenBank/DDBJ whole genome shotgun (WGS) entry which is preliminary data.</text>
</comment>